<dbReference type="EMBL" id="CATOUU010000942">
    <property type="protein sequence ID" value="CAI9961621.1"/>
    <property type="molecule type" value="Genomic_DNA"/>
</dbReference>
<comment type="caution">
    <text evidence="1">The sequence shown here is derived from an EMBL/GenBank/DDBJ whole genome shotgun (WGS) entry which is preliminary data.</text>
</comment>
<gene>
    <name evidence="2" type="ORF">HINF_LOCUS45100</name>
    <name evidence="1" type="ORF">HINF_LOCUS49266</name>
</gene>
<reference evidence="2 3" key="2">
    <citation type="submission" date="2024-07" db="EMBL/GenBank/DDBJ databases">
        <authorList>
            <person name="Akdeniz Z."/>
        </authorList>
    </citation>
    <scope>NUCLEOTIDE SEQUENCE [LARGE SCALE GENOMIC DNA]</scope>
</reference>
<reference evidence="1" key="1">
    <citation type="submission" date="2023-06" db="EMBL/GenBank/DDBJ databases">
        <authorList>
            <person name="Kurt Z."/>
        </authorList>
    </citation>
    <scope>NUCLEOTIDE SEQUENCE</scope>
</reference>
<evidence type="ECO:0000313" key="1">
    <source>
        <dbReference type="EMBL" id="CAI9961621.1"/>
    </source>
</evidence>
<keyword evidence="3" id="KW-1185">Reference proteome</keyword>
<sequence>MNTKDVFSKKVSTKYKLCSIFKLADAQQSKYQNFCNISEWLLLQRQKLTAYTPAPGVYLPRFLSMSDTLKNAQIVCRNIVCRKENILEYQFHSDNYLCGPEPNELQNRSSTRRLPAHNITGVQKVIQKVQIFKCQIAKDF</sequence>
<evidence type="ECO:0000313" key="2">
    <source>
        <dbReference type="EMBL" id="CAL6052954.1"/>
    </source>
</evidence>
<protein>
    <submittedName>
        <fullName evidence="2">Hypothetical_protein</fullName>
    </submittedName>
</protein>
<accession>A0AA86QLA0</accession>
<dbReference type="Proteomes" id="UP001642409">
    <property type="component" value="Unassembled WGS sequence"/>
</dbReference>
<proteinExistence type="predicted"/>
<organism evidence="1">
    <name type="scientific">Hexamita inflata</name>
    <dbReference type="NCBI Taxonomy" id="28002"/>
    <lineage>
        <taxon>Eukaryota</taxon>
        <taxon>Metamonada</taxon>
        <taxon>Diplomonadida</taxon>
        <taxon>Hexamitidae</taxon>
        <taxon>Hexamitinae</taxon>
        <taxon>Hexamita</taxon>
    </lineage>
</organism>
<evidence type="ECO:0000313" key="3">
    <source>
        <dbReference type="Proteomes" id="UP001642409"/>
    </source>
</evidence>
<dbReference type="EMBL" id="CAXDID020000194">
    <property type="protein sequence ID" value="CAL6052954.1"/>
    <property type="molecule type" value="Genomic_DNA"/>
</dbReference>
<name>A0AA86QLA0_9EUKA</name>
<dbReference type="AlphaFoldDB" id="A0AA86QLA0"/>